<dbReference type="FunFam" id="3.90.400.10:FF:000002">
    <property type="entry name" value="Sucrose isomerase"/>
    <property type="match status" value="1"/>
</dbReference>
<dbReference type="Pfam" id="PF00128">
    <property type="entry name" value="Alpha-amylase"/>
    <property type="match status" value="1"/>
</dbReference>
<comment type="similarity">
    <text evidence="1">Belongs to the glycosyl hydrolase 13 family.</text>
</comment>
<proteinExistence type="inferred from homology"/>
<dbReference type="NCBIfam" id="NF008183">
    <property type="entry name" value="PRK10933.1"/>
    <property type="match status" value="1"/>
</dbReference>
<evidence type="ECO:0000256" key="3">
    <source>
        <dbReference type="ARBA" id="ARBA00023295"/>
    </source>
</evidence>
<evidence type="ECO:0000256" key="2">
    <source>
        <dbReference type="ARBA" id="ARBA00022801"/>
    </source>
</evidence>
<dbReference type="Proteomes" id="UP001595921">
    <property type="component" value="Unassembled WGS sequence"/>
</dbReference>
<keyword evidence="3 6" id="KW-0326">Glycosidase</keyword>
<dbReference type="EC" id="3.2.1.-" evidence="6"/>
<comment type="caution">
    <text evidence="6">The sequence shown here is derived from an EMBL/GenBank/DDBJ whole genome shotgun (WGS) entry which is preliminary data.</text>
</comment>
<evidence type="ECO:0000313" key="6">
    <source>
        <dbReference type="EMBL" id="MFC4359453.1"/>
    </source>
</evidence>
<dbReference type="FunFam" id="3.20.20.80:FF:000064">
    <property type="entry name" value="Oligo-1,6-glucosidase"/>
    <property type="match status" value="2"/>
</dbReference>
<keyword evidence="2 6" id="KW-0378">Hydrolase</keyword>
<dbReference type="RefSeq" id="WP_267621746.1">
    <property type="nucleotide sequence ID" value="NZ_JAODIW010000006.1"/>
</dbReference>
<dbReference type="AlphaFoldDB" id="A0ABD5PFB5"/>
<gene>
    <name evidence="6" type="ORF">ACFO0N_16035</name>
</gene>
<dbReference type="PANTHER" id="PTHR10357">
    <property type="entry name" value="ALPHA-AMYLASE FAMILY MEMBER"/>
    <property type="match status" value="1"/>
</dbReference>
<keyword evidence="7" id="KW-1185">Reference proteome</keyword>
<dbReference type="SUPFAM" id="SSF51011">
    <property type="entry name" value="Glycosyl hydrolase domain"/>
    <property type="match status" value="1"/>
</dbReference>
<evidence type="ECO:0000259" key="5">
    <source>
        <dbReference type="SMART" id="SM00642"/>
    </source>
</evidence>
<feature type="region of interest" description="Disordered" evidence="4">
    <location>
        <begin position="143"/>
        <end position="163"/>
    </location>
</feature>
<dbReference type="InterPro" id="IPR006047">
    <property type="entry name" value="GH13_cat_dom"/>
</dbReference>
<sequence length="584" mass="66232">MAPPEPTDTVPDREWWKEAVVYQIYPRSFNDSDGDGVGDIPGITEKADYLDALGVDVVWLCPVYESPNADNGYDIADYRSIASEFGTMADWEELLDALHARDIRLVMDLVVNHTSDEHEWFEKSRRKEEGYEDYYIWREGRPAEVGETTGDGTEGPDGEAPPNNWESFMGGSAWSYDDVREAWYLHIFDEKQPDLNWENPTVREEVAEMVNWWLEKGIDGFRLDAINYLSKVPDLPDGDPDGGPPVGLEGFDHGPRIHEFLRELYDRTFANYDAMTVAEMSGTTVEMAGDYLGEDGDGLDMIFHFQHMELDAGPRGRWDPEGFGEWSLPELKRITSRWQGRLGADGWNALYLGNHDQPRIVSRFGDDEAYREESAKLLATFLLTSRGTPFVYQGEEIGMTNTAFETLDDVDDPMTVGAVEGMLAAGVVDSYEEARGVVDYMSRDHARTPMQWTGSDGAGFTDGEPWLALTDNSEEINVAAARADEDSIWHHYRRLIELRHEEEVYVYGEYELLLPEHERLFAYTRTLGDERRLVVLDWSDEPATFETEAVDTTGAEVVVGNYEDAPADPDGAEFRPYEAVVYRL</sequence>
<dbReference type="GO" id="GO:0004553">
    <property type="term" value="F:hydrolase activity, hydrolyzing O-glycosyl compounds"/>
    <property type="evidence" value="ECO:0007669"/>
    <property type="project" value="UniProtKB-ARBA"/>
</dbReference>
<organism evidence="6 7">
    <name type="scientific">Halobium salinum</name>
    <dbReference type="NCBI Taxonomy" id="1364940"/>
    <lineage>
        <taxon>Archaea</taxon>
        <taxon>Methanobacteriati</taxon>
        <taxon>Methanobacteriota</taxon>
        <taxon>Stenosarchaea group</taxon>
        <taxon>Halobacteria</taxon>
        <taxon>Halobacteriales</taxon>
        <taxon>Haloferacaceae</taxon>
        <taxon>Halobium</taxon>
    </lineage>
</organism>
<dbReference type="InterPro" id="IPR045857">
    <property type="entry name" value="O16G_dom_2"/>
</dbReference>
<protein>
    <submittedName>
        <fullName evidence="6">Alpha-glucosidase</fullName>
        <ecNumber evidence="6">3.2.1.-</ecNumber>
    </submittedName>
</protein>
<evidence type="ECO:0000256" key="4">
    <source>
        <dbReference type="SAM" id="MobiDB-lite"/>
    </source>
</evidence>
<evidence type="ECO:0000313" key="7">
    <source>
        <dbReference type="Proteomes" id="UP001595921"/>
    </source>
</evidence>
<dbReference type="EMBL" id="JBHSDS010000008">
    <property type="protein sequence ID" value="MFC4359453.1"/>
    <property type="molecule type" value="Genomic_DNA"/>
</dbReference>
<dbReference type="Gene3D" id="3.20.20.80">
    <property type="entry name" value="Glycosidases"/>
    <property type="match status" value="1"/>
</dbReference>
<dbReference type="GO" id="GO:0016052">
    <property type="term" value="P:carbohydrate catabolic process"/>
    <property type="evidence" value="ECO:0007669"/>
    <property type="project" value="UniProtKB-ARBA"/>
</dbReference>
<dbReference type="Gene3D" id="3.90.400.10">
    <property type="entry name" value="Oligo-1,6-glucosidase, Domain 2"/>
    <property type="match status" value="1"/>
</dbReference>
<dbReference type="CDD" id="cd11333">
    <property type="entry name" value="AmyAc_SI_OligoGlu_DGase"/>
    <property type="match status" value="1"/>
</dbReference>
<dbReference type="SUPFAM" id="SSF51445">
    <property type="entry name" value="(Trans)glycosidases"/>
    <property type="match status" value="1"/>
</dbReference>
<evidence type="ECO:0000256" key="1">
    <source>
        <dbReference type="ARBA" id="ARBA00008061"/>
    </source>
</evidence>
<dbReference type="Gene3D" id="2.60.40.1180">
    <property type="entry name" value="Golgi alpha-mannosidase II"/>
    <property type="match status" value="1"/>
</dbReference>
<dbReference type="SMART" id="SM00642">
    <property type="entry name" value="Aamy"/>
    <property type="match status" value="1"/>
</dbReference>
<dbReference type="InterPro" id="IPR017853">
    <property type="entry name" value="GH"/>
</dbReference>
<dbReference type="PANTHER" id="PTHR10357:SF184">
    <property type="entry name" value="OLIGO-1,6-GLUCOSIDASE 1"/>
    <property type="match status" value="1"/>
</dbReference>
<name>A0ABD5PFB5_9EURY</name>
<dbReference type="FunFam" id="2.60.40.1180:FF:000007">
    <property type="entry name" value="Sucrose isomerase"/>
    <property type="match status" value="1"/>
</dbReference>
<accession>A0ABD5PFB5</accession>
<feature type="domain" description="Glycosyl hydrolase family 13 catalytic" evidence="5">
    <location>
        <begin position="23"/>
        <end position="447"/>
    </location>
</feature>
<reference evidence="6 7" key="1">
    <citation type="journal article" date="2019" name="Int. J. Syst. Evol. Microbiol.">
        <title>The Global Catalogue of Microorganisms (GCM) 10K type strain sequencing project: providing services to taxonomists for standard genome sequencing and annotation.</title>
        <authorList>
            <consortium name="The Broad Institute Genomics Platform"/>
            <consortium name="The Broad Institute Genome Sequencing Center for Infectious Disease"/>
            <person name="Wu L."/>
            <person name="Ma J."/>
        </authorList>
    </citation>
    <scope>NUCLEOTIDE SEQUENCE [LARGE SCALE GENOMIC DNA]</scope>
    <source>
        <strain evidence="6 7">CGMCC 1.12553</strain>
    </source>
</reference>
<dbReference type="InterPro" id="IPR013780">
    <property type="entry name" value="Glyco_hydro_b"/>
</dbReference>